<evidence type="ECO:0000256" key="7">
    <source>
        <dbReference type="ARBA" id="ARBA00047937"/>
    </source>
</evidence>
<dbReference type="EMBL" id="JAOWRF010000199">
    <property type="protein sequence ID" value="MCV3214547.1"/>
    <property type="molecule type" value="Genomic_DNA"/>
</dbReference>
<protein>
    <recommendedName>
        <fullName evidence="8">Glycine--tRNA ligase beta subunit</fullName>
        <ecNumber evidence="8">6.1.1.14</ecNumber>
    </recommendedName>
    <alternativeName>
        <fullName evidence="8">Glycyl-tRNA synthetase beta subunit</fullName>
        <shortName evidence="8">GlyRS</shortName>
    </alternativeName>
</protein>
<comment type="caution">
    <text evidence="9">The sequence shown here is derived from an EMBL/GenBank/DDBJ whole genome shotgun (WGS) entry which is preliminary data.</text>
</comment>
<gene>
    <name evidence="8 9" type="primary">glyS</name>
    <name evidence="9" type="ORF">OGM63_13660</name>
</gene>
<comment type="subunit">
    <text evidence="8">Tetramer of two alpha and two beta subunits.</text>
</comment>
<proteinExistence type="inferred from homology"/>
<dbReference type="PANTHER" id="PTHR30075">
    <property type="entry name" value="GLYCYL-TRNA SYNTHETASE"/>
    <property type="match status" value="1"/>
</dbReference>
<keyword evidence="6 8" id="KW-0030">Aminoacyl-tRNA synthetase</keyword>
<dbReference type="Proteomes" id="UP001526143">
    <property type="component" value="Unassembled WGS sequence"/>
</dbReference>
<dbReference type="GO" id="GO:0004820">
    <property type="term" value="F:glycine-tRNA ligase activity"/>
    <property type="evidence" value="ECO:0007669"/>
    <property type="project" value="UniProtKB-EC"/>
</dbReference>
<dbReference type="PRINTS" id="PR01045">
    <property type="entry name" value="TRNASYNTHGB"/>
</dbReference>
<comment type="subcellular location">
    <subcellularLocation>
        <location evidence="8">Cytoplasm</location>
    </subcellularLocation>
</comment>
<sequence length="716" mass="79976">MPNFLLEVGTEELPASFLSSAVQQWKQRIPQSLLAHDLTSDAVEVYGTPRRLAVLITGLPAQQPHKEEEIKGPPAQAAFKDGKPTPAASGFAKKQGVDVADFEIRPTEKGEFIFVRKNTPGRPVAEILTEFVKEWIFSLEGKRFMRWGDGDVKFSRPIRWLVALLDDAVLPIELESGSQVIKSDRLTHSHRVLHPQTVTISQANDYLTTLRSAFVVVDADERANTIKQQVISSVQNLNGYVEIYPDLLEEVTNLVEFPSVVVGKFEADFLELPTEVITTVMVSHQRYFPVFKSKNSKELLPYFVTISNGDPAKADIIAVGNERVIRARLADGKFFYDSDLKKPLESFLPQLEKVTFQEDLGSVRAKVERICQNAEILTAQLQLSQEENLNIQRAALLCKADLVSQMVYEFPELQGIMGEKYAAKSGEPPEVATAIFEHYLPRNAGDNLPQTLTGQIVGLADKLDTLVSIFGLGMIPTSSSDPFALRRAANAIINITWFGNLTINLQQLIEEIASNFATTYNQNSGKLSTALKDFFLQRIRTLLQEEKSIDYDLVNAVLGENDPEYAERALKDLLDVRDRALFLQEIRNDGTLDKIYETVNRSTRLAAQGDLDFIQLNPTVAVNPELFQKSSEQALYDGLIELVPETESAKRSRNYRQLVSALLKISPAVGNFFDGVQSVLVMDSNPEIKCNRLHLLGLIRNHARVLADFGAVVKKM</sequence>
<keyword evidence="2 8" id="KW-0436">Ligase</keyword>
<organism evidence="9 10">
    <name type="scientific">Plectonema radiosum NIES-515</name>
    <dbReference type="NCBI Taxonomy" id="2986073"/>
    <lineage>
        <taxon>Bacteria</taxon>
        <taxon>Bacillati</taxon>
        <taxon>Cyanobacteriota</taxon>
        <taxon>Cyanophyceae</taxon>
        <taxon>Oscillatoriophycideae</taxon>
        <taxon>Oscillatoriales</taxon>
        <taxon>Microcoleaceae</taxon>
        <taxon>Plectonema</taxon>
    </lineage>
</organism>
<keyword evidence="4 8" id="KW-0067">ATP-binding</keyword>
<evidence type="ECO:0000256" key="2">
    <source>
        <dbReference type="ARBA" id="ARBA00022598"/>
    </source>
</evidence>
<dbReference type="InterPro" id="IPR015944">
    <property type="entry name" value="Gly-tRNA-synth_bsu"/>
</dbReference>
<keyword evidence="10" id="KW-1185">Reference proteome</keyword>
<evidence type="ECO:0000256" key="8">
    <source>
        <dbReference type="HAMAP-Rule" id="MF_00255"/>
    </source>
</evidence>
<dbReference type="EC" id="6.1.1.14" evidence="8"/>
<dbReference type="NCBIfam" id="TIGR00211">
    <property type="entry name" value="glyS"/>
    <property type="match status" value="1"/>
</dbReference>
<dbReference type="HAMAP" id="MF_00255">
    <property type="entry name" value="Gly_tRNA_synth_beta"/>
    <property type="match status" value="1"/>
</dbReference>
<evidence type="ECO:0000256" key="5">
    <source>
        <dbReference type="ARBA" id="ARBA00022917"/>
    </source>
</evidence>
<evidence type="ECO:0000256" key="6">
    <source>
        <dbReference type="ARBA" id="ARBA00023146"/>
    </source>
</evidence>
<keyword evidence="5 8" id="KW-0648">Protein biosynthesis</keyword>
<evidence type="ECO:0000256" key="3">
    <source>
        <dbReference type="ARBA" id="ARBA00022741"/>
    </source>
</evidence>
<evidence type="ECO:0000313" key="10">
    <source>
        <dbReference type="Proteomes" id="UP001526143"/>
    </source>
</evidence>
<reference evidence="9 10" key="1">
    <citation type="submission" date="2022-10" db="EMBL/GenBank/DDBJ databases">
        <title>Identification of biosynthetic pathway for the production of the potent trypsin inhibitor radiosumin.</title>
        <authorList>
            <person name="Fewer D.P."/>
            <person name="Delbaje E."/>
            <person name="Ouyang X."/>
            <person name="Agostino P.D."/>
            <person name="Wahlsten M."/>
            <person name="Jokela J."/>
            <person name="Permi P."/>
            <person name="Haapaniemi E."/>
            <person name="Koistinen H."/>
        </authorList>
    </citation>
    <scope>NUCLEOTIDE SEQUENCE [LARGE SCALE GENOMIC DNA]</scope>
    <source>
        <strain evidence="9 10">NIES-515</strain>
    </source>
</reference>
<dbReference type="PANTHER" id="PTHR30075:SF2">
    <property type="entry name" value="GLYCINE--TRNA LIGASE, CHLOROPLASTIC_MITOCHONDRIAL 2"/>
    <property type="match status" value="1"/>
</dbReference>
<dbReference type="Pfam" id="PF02092">
    <property type="entry name" value="tRNA_synt_2f"/>
    <property type="match status" value="1"/>
</dbReference>
<evidence type="ECO:0000256" key="4">
    <source>
        <dbReference type="ARBA" id="ARBA00022840"/>
    </source>
</evidence>
<dbReference type="InterPro" id="IPR006194">
    <property type="entry name" value="Gly-tRNA-synth_heterodimer"/>
</dbReference>
<comment type="catalytic activity">
    <reaction evidence="7 8">
        <text>tRNA(Gly) + glycine + ATP = glycyl-tRNA(Gly) + AMP + diphosphate</text>
        <dbReference type="Rhea" id="RHEA:16013"/>
        <dbReference type="Rhea" id="RHEA-COMP:9664"/>
        <dbReference type="Rhea" id="RHEA-COMP:9683"/>
        <dbReference type="ChEBI" id="CHEBI:30616"/>
        <dbReference type="ChEBI" id="CHEBI:33019"/>
        <dbReference type="ChEBI" id="CHEBI:57305"/>
        <dbReference type="ChEBI" id="CHEBI:78442"/>
        <dbReference type="ChEBI" id="CHEBI:78522"/>
        <dbReference type="ChEBI" id="CHEBI:456215"/>
        <dbReference type="EC" id="6.1.1.14"/>
    </reaction>
</comment>
<evidence type="ECO:0000313" key="9">
    <source>
        <dbReference type="EMBL" id="MCV3214547.1"/>
    </source>
</evidence>
<evidence type="ECO:0000256" key="1">
    <source>
        <dbReference type="ARBA" id="ARBA00008226"/>
    </source>
</evidence>
<dbReference type="PROSITE" id="PS50861">
    <property type="entry name" value="AA_TRNA_LIGASE_II_GLYAB"/>
    <property type="match status" value="1"/>
</dbReference>
<keyword evidence="3 8" id="KW-0547">Nucleotide-binding</keyword>
<keyword evidence="8" id="KW-0963">Cytoplasm</keyword>
<comment type="similarity">
    <text evidence="1 8">Belongs to the class-II aminoacyl-tRNA synthetase family.</text>
</comment>
<dbReference type="RefSeq" id="WP_263746127.1">
    <property type="nucleotide sequence ID" value="NZ_JAOWRF010000199.1"/>
</dbReference>
<accession>A0ABT3AZI8</accession>
<name>A0ABT3AZI8_9CYAN</name>
<dbReference type="SUPFAM" id="SSF109604">
    <property type="entry name" value="HD-domain/PDEase-like"/>
    <property type="match status" value="1"/>
</dbReference>